<reference evidence="2" key="1">
    <citation type="journal article" date="2021" name="Genome Biol. Evol.">
        <title>A High-Quality Reference Genome for a Parasitic Bivalve with Doubly Uniparental Inheritance (Bivalvia: Unionida).</title>
        <authorList>
            <person name="Smith C.H."/>
        </authorList>
    </citation>
    <scope>NUCLEOTIDE SEQUENCE</scope>
    <source>
        <strain evidence="2">CHS0354</strain>
    </source>
</reference>
<protein>
    <submittedName>
        <fullName evidence="2">Uncharacterized protein</fullName>
    </submittedName>
</protein>
<reference evidence="2" key="3">
    <citation type="submission" date="2023-05" db="EMBL/GenBank/DDBJ databases">
        <authorList>
            <person name="Smith C.H."/>
        </authorList>
    </citation>
    <scope>NUCLEOTIDE SEQUENCE</scope>
    <source>
        <strain evidence="2">CHS0354</strain>
        <tissue evidence="2">Mantle</tissue>
    </source>
</reference>
<reference evidence="2" key="2">
    <citation type="journal article" date="2021" name="Genome Biol. Evol.">
        <title>Developing a high-quality reference genome for a parasitic bivalve with doubly uniparental inheritance (Bivalvia: Unionida).</title>
        <authorList>
            <person name="Smith C.H."/>
        </authorList>
    </citation>
    <scope>NUCLEOTIDE SEQUENCE</scope>
    <source>
        <strain evidence="2">CHS0354</strain>
        <tissue evidence="2">Mantle</tissue>
    </source>
</reference>
<sequence length="58" mass="6543">MDITSLKKQKVEKSMPSSSNARSKAAPHLNSETGRYVLLQNTYVVLGAYKANVRKIYR</sequence>
<dbReference type="AlphaFoldDB" id="A0AAE0SL74"/>
<evidence type="ECO:0000313" key="3">
    <source>
        <dbReference type="Proteomes" id="UP001195483"/>
    </source>
</evidence>
<dbReference type="Proteomes" id="UP001195483">
    <property type="component" value="Unassembled WGS sequence"/>
</dbReference>
<comment type="caution">
    <text evidence="2">The sequence shown here is derived from an EMBL/GenBank/DDBJ whole genome shotgun (WGS) entry which is preliminary data.</text>
</comment>
<evidence type="ECO:0000313" key="2">
    <source>
        <dbReference type="EMBL" id="KAK3593453.1"/>
    </source>
</evidence>
<accession>A0AAE0SL74</accession>
<proteinExistence type="predicted"/>
<feature type="region of interest" description="Disordered" evidence="1">
    <location>
        <begin position="1"/>
        <end position="30"/>
    </location>
</feature>
<organism evidence="2 3">
    <name type="scientific">Potamilus streckersoni</name>
    <dbReference type="NCBI Taxonomy" id="2493646"/>
    <lineage>
        <taxon>Eukaryota</taxon>
        <taxon>Metazoa</taxon>
        <taxon>Spiralia</taxon>
        <taxon>Lophotrochozoa</taxon>
        <taxon>Mollusca</taxon>
        <taxon>Bivalvia</taxon>
        <taxon>Autobranchia</taxon>
        <taxon>Heteroconchia</taxon>
        <taxon>Palaeoheterodonta</taxon>
        <taxon>Unionida</taxon>
        <taxon>Unionoidea</taxon>
        <taxon>Unionidae</taxon>
        <taxon>Ambleminae</taxon>
        <taxon>Lampsilini</taxon>
        <taxon>Potamilus</taxon>
    </lineage>
</organism>
<keyword evidence="3" id="KW-1185">Reference proteome</keyword>
<gene>
    <name evidence="2" type="ORF">CHS0354_020218</name>
</gene>
<dbReference type="EMBL" id="JAEAOA010001231">
    <property type="protein sequence ID" value="KAK3593453.1"/>
    <property type="molecule type" value="Genomic_DNA"/>
</dbReference>
<evidence type="ECO:0000256" key="1">
    <source>
        <dbReference type="SAM" id="MobiDB-lite"/>
    </source>
</evidence>
<name>A0AAE0SL74_9BIVA</name>